<dbReference type="PANTHER" id="PTHR19961">
    <property type="entry name" value="FIMBRIN/PLASTIN"/>
    <property type="match status" value="1"/>
</dbReference>
<dbReference type="GO" id="GO:0005509">
    <property type="term" value="F:calcium ion binding"/>
    <property type="evidence" value="ECO:0007669"/>
    <property type="project" value="InterPro"/>
</dbReference>
<evidence type="ECO:0000256" key="4">
    <source>
        <dbReference type="ARBA" id="ARBA00022837"/>
    </source>
</evidence>
<evidence type="ECO:0000259" key="8">
    <source>
        <dbReference type="PROSITE" id="PS50021"/>
    </source>
</evidence>
<dbReference type="CDD" id="cd21298">
    <property type="entry name" value="CH_PLS_rpt3"/>
    <property type="match status" value="1"/>
</dbReference>
<evidence type="ECO:0000313" key="10">
    <source>
        <dbReference type="EMBL" id="CAF2125470.1"/>
    </source>
</evidence>
<name>A0A816VGZ1_9BILA</name>
<keyword evidence="5" id="KW-0009">Actin-binding</keyword>
<dbReference type="InterPro" id="IPR018247">
    <property type="entry name" value="EF_Hand_1_Ca_BS"/>
</dbReference>
<dbReference type="GO" id="GO:0030246">
    <property type="term" value="F:carbohydrate binding"/>
    <property type="evidence" value="ECO:0007669"/>
    <property type="project" value="InterPro"/>
</dbReference>
<dbReference type="InterPro" id="IPR011992">
    <property type="entry name" value="EF-hand-dom_pair"/>
</dbReference>
<dbReference type="GO" id="GO:0051639">
    <property type="term" value="P:actin filament network formation"/>
    <property type="evidence" value="ECO:0007669"/>
    <property type="project" value="TreeGrafter"/>
</dbReference>
<evidence type="ECO:0000256" key="1">
    <source>
        <dbReference type="ARBA" id="ARBA00006699"/>
    </source>
</evidence>
<dbReference type="Gene3D" id="1.50.10.100">
    <property type="entry name" value="Chondroitin AC/alginate lyase"/>
    <property type="match status" value="1"/>
</dbReference>
<keyword evidence="4" id="KW-0106">Calcium</keyword>
<dbReference type="Gene3D" id="1.10.238.10">
    <property type="entry name" value="EF-hand"/>
    <property type="match status" value="1"/>
</dbReference>
<dbReference type="SUPFAM" id="SSF47473">
    <property type="entry name" value="EF-hand"/>
    <property type="match status" value="1"/>
</dbReference>
<evidence type="ECO:0000256" key="2">
    <source>
        <dbReference type="ARBA" id="ARBA00022723"/>
    </source>
</evidence>
<feature type="domain" description="Calponin-homology (CH)" evidence="8">
    <location>
        <begin position="156"/>
        <end position="276"/>
    </location>
</feature>
<feature type="domain" description="Calponin-homology (CH)" evidence="8">
    <location>
        <begin position="431"/>
        <end position="540"/>
    </location>
</feature>
<dbReference type="InterPro" id="IPR003159">
    <property type="entry name" value="Lyase_8_central_dom"/>
</dbReference>
<proteinExistence type="inferred from homology"/>
<dbReference type="CDD" id="cd00051">
    <property type="entry name" value="EFh"/>
    <property type="match status" value="1"/>
</dbReference>
<dbReference type="Pfam" id="PF00307">
    <property type="entry name" value="CH"/>
    <property type="match status" value="4"/>
</dbReference>
<dbReference type="Gene3D" id="2.70.98.10">
    <property type="match status" value="1"/>
</dbReference>
<dbReference type="GO" id="GO:0051017">
    <property type="term" value="P:actin filament bundle assembly"/>
    <property type="evidence" value="ECO:0007669"/>
    <property type="project" value="InterPro"/>
</dbReference>
<dbReference type="Pfam" id="PF09093">
    <property type="entry name" value="Lyase_catalyt"/>
    <property type="match status" value="1"/>
</dbReference>
<reference evidence="10" key="1">
    <citation type="submission" date="2021-02" db="EMBL/GenBank/DDBJ databases">
        <authorList>
            <person name="Nowell W R."/>
        </authorList>
    </citation>
    <scope>NUCLEOTIDE SEQUENCE</scope>
</reference>
<evidence type="ECO:0000313" key="11">
    <source>
        <dbReference type="Proteomes" id="UP000663887"/>
    </source>
</evidence>
<feature type="region of interest" description="Disordered" evidence="7">
    <location>
        <begin position="121"/>
        <end position="149"/>
    </location>
</feature>
<comment type="caution">
    <text evidence="10">The sequence shown here is derived from an EMBL/GenBank/DDBJ whole genome shotgun (WGS) entry which is preliminary data.</text>
</comment>
<dbReference type="SUPFAM" id="SSF48230">
    <property type="entry name" value="Chondroitin AC/alginate lyase"/>
    <property type="match status" value="1"/>
</dbReference>
<feature type="domain" description="Calponin-homology (CH)" evidence="8">
    <location>
        <begin position="553"/>
        <end position="661"/>
    </location>
</feature>
<dbReference type="SUPFAM" id="SSF74650">
    <property type="entry name" value="Galactose mutarotase-like"/>
    <property type="match status" value="1"/>
</dbReference>
<feature type="domain" description="EF-hand" evidence="9">
    <location>
        <begin position="68"/>
        <end position="103"/>
    </location>
</feature>
<dbReference type="InterPro" id="IPR001715">
    <property type="entry name" value="CH_dom"/>
</dbReference>
<dbReference type="InterPro" id="IPR011013">
    <property type="entry name" value="Gal_mutarotase_sf_dom"/>
</dbReference>
<dbReference type="FunFam" id="1.10.418.10:FF:000042">
    <property type="entry name" value="Fimbrin, putative"/>
    <property type="match status" value="1"/>
</dbReference>
<dbReference type="Pfam" id="PF02278">
    <property type="entry name" value="Lyase_8"/>
    <property type="match status" value="1"/>
</dbReference>
<organism evidence="10 11">
    <name type="scientific">Rotaria magnacalcarata</name>
    <dbReference type="NCBI Taxonomy" id="392030"/>
    <lineage>
        <taxon>Eukaryota</taxon>
        <taxon>Metazoa</taxon>
        <taxon>Spiralia</taxon>
        <taxon>Gnathifera</taxon>
        <taxon>Rotifera</taxon>
        <taxon>Eurotatoria</taxon>
        <taxon>Bdelloidea</taxon>
        <taxon>Philodinida</taxon>
        <taxon>Philodinidae</taxon>
        <taxon>Rotaria</taxon>
    </lineage>
</organism>
<sequence>MASFTNYRNSNTNRSQDDPSKDLRSNIRESRLIQPEQWQSPEIREKFDKGSIDFAEVHSILQQLGIKVQKFELDTILEKHDRNKDKKLSKEEFENLYVKLRAEKDPGSTWGRTVKPTAGGVDRFVTRRDATDDPDAHPSSVEQQQEASGPYHSVLVEERVWTSNWLNQLLADDSHLNLHANPIDSTDPQALYKRCQDGILLCKLINIAVPKTIDERAINLNLSKQDIFRQGENLELAINSARGIGCKVVNIHPENISKAVPHLVMGLLWQIIRIQLTSEINLKHVPGLVLLLRDGETPEDLLKLSPEELLLRWVNYQLKRSQYSGKSVTNFSGDIKDSEAYTYLLSVIAPANTKPPVGLTPLKEDDLRRRAELMLKEADKIKARAHITPEDVVKGNPRLNFAFVANLFNTYPTLDLPTEQVPEPGLIIEETREEKTYRNFINSLGLEPHVNYLYSDLCDGLIILQLYDIIRPNTVDWSKIYKTFNAIKERFQKLNNCNFTVDYAVEPLHFKMTGIGGPDILEGNKTLTLGLVWQIMRAYTLSILQKLARSTTPIADKDIINWANQKLKSANKKTVLTNFQDHSLSDSMLICDLIDAIKPGSIQYNLLKTSGTSEAKMDNALYAISMSRKSGARIYALPEDIVETKQKMLLTVFACLMAKHNGRIHTRSIRKHNIGVMVDDLRYWYASDGEISVSTERFKHGTSSLKWEWSSSSLLTYTNPDVFRATKWANNICFGFWLYNGEISTLNENNPPEPLYVEFLTQSDPEPIARLWYHVNFFGWRPLGLRYTLLPKFKNNLSRIHGIRLCPPANIPSGVYYINAIHFELKHAVGPQDDYQQPWAAQKYIQRLSDEPSKWLFNSNNIFHNRPWLSEHQVNASDDDFNKLKDRWLASLPYGTWSPSTKPEPFSKLQTLAEPYGIKPNTISNVPLGKGGFHSPTNALEIQPFLLGPLKRTATTFQCHRHSGSVDSEEGQHVWALLVQLCEYLLEQGWAEGNGNLEGHLDIGYEIRNFPMCLAYIRNELNEADTTGTILKAAMWIMYGHLLTEQEASIMNTDIIHNYLTNVSRLIVCLSDQTETIHRISALRYVLDHCFETRIHEPLALDGTVHHHWMCHYEYASYALPDIVKFASEMNDTAFRFSNNIRRIIRRCIFTLNFCLIENEKIPANLNARAGSCVSCNGLNLTKKCISICNEGYSYDPFFAGLLITLCPKSDKNIATYLDDNVEPISLDGHLTLNSTSASIHRRSNFFVAVVGMGKNRRGLEIYGWLQESNSYGEYVRNCSVFLVPANNQGVIKYSNAGCGYPGWNWSHWPGTTCLVKPPSELFEGYCNLTAKNWLAGGTSIAGRDGMFSNDFFVLDIAFRRSVYCFDNRITVLTTNLKLLQQIKRPVVTTLFQSNFSNLENAEQTPFTLNNDEIISEFPYEKSFENHDLDSVTDHRKITYYLHSNENSNQSYRLVLRRSEQQMIYLNQSYLIDPKNNPIIDIKSKHFREAKYEDNEKYFKTTKDNYGLGYIEHLNVDDGTASFVYTILIGHEQSNQWMEEFSHSSKDPWASVDLTDLPPSLILSKSDDTHIFYDRDTDTTCYTCYSTDRLEVNIGLVRSFEQPCMAMVRGRGPGTITVSIATTDFMLNKTMSMVLKGKWANAELLSDDENGCVHVRTEATADDDTKVTVWQRIYMPVEFEISQSYD</sequence>
<dbReference type="SUPFAM" id="SSF49785">
    <property type="entry name" value="Galactose-binding domain-like"/>
    <property type="match status" value="1"/>
</dbReference>
<dbReference type="CDD" id="cd21301">
    <property type="entry name" value="CH_PLS_rpt4"/>
    <property type="match status" value="1"/>
</dbReference>
<evidence type="ECO:0000256" key="3">
    <source>
        <dbReference type="ARBA" id="ARBA00022737"/>
    </source>
</evidence>
<feature type="region of interest" description="Disordered" evidence="7">
    <location>
        <begin position="1"/>
        <end position="40"/>
    </location>
</feature>
<dbReference type="Pfam" id="PF09092">
    <property type="entry name" value="Lyase_N"/>
    <property type="match status" value="1"/>
</dbReference>
<dbReference type="InterPro" id="IPR001589">
    <property type="entry name" value="Actinin_actin-bd_CS"/>
</dbReference>
<evidence type="ECO:0000259" key="9">
    <source>
        <dbReference type="PROSITE" id="PS50222"/>
    </source>
</evidence>
<dbReference type="GO" id="GO:0005737">
    <property type="term" value="C:cytoplasm"/>
    <property type="evidence" value="ECO:0007669"/>
    <property type="project" value="TreeGrafter"/>
</dbReference>
<dbReference type="FunFam" id="1.10.418.10:FF:000010">
    <property type="entry name" value="Plastin-3 isoform 1"/>
    <property type="match status" value="1"/>
</dbReference>
<dbReference type="Gene3D" id="2.60.220.10">
    <property type="entry name" value="Polysaccharide lyase family 8-like, C-terminal"/>
    <property type="match status" value="1"/>
</dbReference>
<comment type="similarity">
    <text evidence="1">Belongs to the polysaccharide lyase 8 family.</text>
</comment>
<dbReference type="PANTHER" id="PTHR19961:SF18">
    <property type="entry name" value="FI19014P1"/>
    <property type="match status" value="1"/>
</dbReference>
<dbReference type="EMBL" id="CAJNRG010010764">
    <property type="protein sequence ID" value="CAF2125470.1"/>
    <property type="molecule type" value="Genomic_DNA"/>
</dbReference>
<keyword evidence="2" id="KW-0479">Metal-binding</keyword>
<dbReference type="GO" id="GO:0016837">
    <property type="term" value="F:carbon-oxygen lyase activity, acting on polysaccharides"/>
    <property type="evidence" value="ECO:0007669"/>
    <property type="project" value="UniProtKB-ARBA"/>
</dbReference>
<dbReference type="PROSITE" id="PS50021">
    <property type="entry name" value="CH"/>
    <property type="match status" value="4"/>
</dbReference>
<feature type="domain" description="Calponin-homology (CH)" evidence="8">
    <location>
        <begin position="304"/>
        <end position="412"/>
    </location>
</feature>
<feature type="compositionally biased region" description="Basic and acidic residues" evidence="7">
    <location>
        <begin position="124"/>
        <end position="136"/>
    </location>
</feature>
<dbReference type="GO" id="GO:0051015">
    <property type="term" value="F:actin filament binding"/>
    <property type="evidence" value="ECO:0007669"/>
    <property type="project" value="InterPro"/>
</dbReference>
<dbReference type="Proteomes" id="UP000663887">
    <property type="component" value="Unassembled WGS sequence"/>
</dbReference>
<dbReference type="InterPro" id="IPR008979">
    <property type="entry name" value="Galactose-bd-like_sf"/>
</dbReference>
<evidence type="ECO:0000256" key="5">
    <source>
        <dbReference type="ARBA" id="ARBA00023203"/>
    </source>
</evidence>
<gene>
    <name evidence="10" type="ORF">XDN619_LOCUS23649</name>
</gene>
<accession>A0A816VGZ1</accession>
<dbReference type="InterPro" id="IPR008929">
    <property type="entry name" value="Chondroitin_lyas"/>
</dbReference>
<dbReference type="SMART" id="SM00033">
    <property type="entry name" value="CH"/>
    <property type="match status" value="4"/>
</dbReference>
<dbReference type="GO" id="GO:0005884">
    <property type="term" value="C:actin filament"/>
    <property type="evidence" value="ECO:0007669"/>
    <property type="project" value="TreeGrafter"/>
</dbReference>
<dbReference type="InterPro" id="IPR011071">
    <property type="entry name" value="Lyase_8-like_C"/>
</dbReference>
<dbReference type="InterPro" id="IPR015176">
    <property type="entry name" value="Lyase_N"/>
</dbReference>
<feature type="compositionally biased region" description="Basic and acidic residues" evidence="7">
    <location>
        <begin position="15"/>
        <end position="31"/>
    </location>
</feature>
<dbReference type="PROSITE" id="PS00018">
    <property type="entry name" value="EF_HAND_1"/>
    <property type="match status" value="1"/>
</dbReference>
<keyword evidence="3" id="KW-0677">Repeat</keyword>
<keyword evidence="6" id="KW-0456">Lyase</keyword>
<dbReference type="PROSITE" id="PS00020">
    <property type="entry name" value="ACTININ_2"/>
    <property type="match status" value="1"/>
</dbReference>
<dbReference type="InterPro" id="IPR015177">
    <property type="entry name" value="Lyase_catalyt"/>
</dbReference>
<evidence type="ECO:0000256" key="7">
    <source>
        <dbReference type="SAM" id="MobiDB-lite"/>
    </source>
</evidence>
<dbReference type="GO" id="GO:0005975">
    <property type="term" value="P:carbohydrate metabolic process"/>
    <property type="evidence" value="ECO:0007669"/>
    <property type="project" value="InterPro"/>
</dbReference>
<dbReference type="SUPFAM" id="SSF49863">
    <property type="entry name" value="Hyaluronate lyase-like, C-terminal domain"/>
    <property type="match status" value="1"/>
</dbReference>
<dbReference type="InterPro" id="IPR039959">
    <property type="entry name" value="Fimbrin/Plastin"/>
</dbReference>
<dbReference type="GO" id="GO:0005576">
    <property type="term" value="C:extracellular region"/>
    <property type="evidence" value="ECO:0007669"/>
    <property type="project" value="InterPro"/>
</dbReference>
<dbReference type="InterPro" id="IPR036872">
    <property type="entry name" value="CH_dom_sf"/>
</dbReference>
<dbReference type="SUPFAM" id="SSF47576">
    <property type="entry name" value="Calponin-homology domain, CH-domain"/>
    <property type="match status" value="1"/>
</dbReference>
<feature type="compositionally biased region" description="Polar residues" evidence="7">
    <location>
        <begin position="1"/>
        <end position="14"/>
    </location>
</feature>
<dbReference type="InterPro" id="IPR014718">
    <property type="entry name" value="GH-type_carb-bd"/>
</dbReference>
<dbReference type="Gene3D" id="1.10.418.10">
    <property type="entry name" value="Calponin-like domain"/>
    <property type="match status" value="4"/>
</dbReference>
<evidence type="ECO:0000256" key="6">
    <source>
        <dbReference type="ARBA" id="ARBA00023239"/>
    </source>
</evidence>
<dbReference type="Gene3D" id="2.60.120.430">
    <property type="entry name" value="Galactose-binding lectin"/>
    <property type="match status" value="1"/>
</dbReference>
<dbReference type="InterPro" id="IPR002048">
    <property type="entry name" value="EF_hand_dom"/>
</dbReference>
<dbReference type="PROSITE" id="PS50222">
    <property type="entry name" value="EF_HAND_2"/>
    <property type="match status" value="1"/>
</dbReference>
<dbReference type="GO" id="GO:0032432">
    <property type="term" value="C:actin filament bundle"/>
    <property type="evidence" value="ECO:0007669"/>
    <property type="project" value="TreeGrafter"/>
</dbReference>
<protein>
    <submittedName>
        <fullName evidence="10">Uncharacterized protein</fullName>
    </submittedName>
</protein>